<dbReference type="Proteomes" id="UP000005953">
    <property type="component" value="Unassembled WGS sequence"/>
</dbReference>
<sequence>MYRHKLTDVPDSVLKQPSGIKKQMRWQADYNVAAWFRFDRVAQQPIRLQLFWHDDSGQHSMNIDQTNVNASSLLLSGIAKLKVNGPLQAMSIIVECEHHDYRVDELFVQPAANPAQTAQRAQS</sequence>
<dbReference type="EMBL" id="AAOE01000002">
    <property type="protein sequence ID" value="EAR10908.1"/>
    <property type="molecule type" value="Genomic_DNA"/>
</dbReference>
<dbReference type="HOGENOM" id="CLU_155154_0_0_6"/>
<keyword evidence="2" id="KW-1185">Reference proteome</keyword>
<evidence type="ECO:0000313" key="2">
    <source>
        <dbReference type="Proteomes" id="UP000005953"/>
    </source>
</evidence>
<dbReference type="RefSeq" id="WP_008041487.1">
    <property type="nucleotide sequence ID" value="NZ_CH724149.1"/>
</dbReference>
<gene>
    <name evidence="1" type="ORF">MED297_10371</name>
</gene>
<name>A4BAF2_9GAMM</name>
<dbReference type="AlphaFoldDB" id="A4BAF2"/>
<organism evidence="1 2">
    <name type="scientific">Reinekea blandensis MED297</name>
    <dbReference type="NCBI Taxonomy" id="314283"/>
    <lineage>
        <taxon>Bacteria</taxon>
        <taxon>Pseudomonadati</taxon>
        <taxon>Pseudomonadota</taxon>
        <taxon>Gammaproteobacteria</taxon>
        <taxon>Oceanospirillales</taxon>
        <taxon>Saccharospirillaceae</taxon>
        <taxon>Reinekea</taxon>
    </lineage>
</organism>
<comment type="caution">
    <text evidence="1">The sequence shown here is derived from an EMBL/GenBank/DDBJ whole genome shotgun (WGS) entry which is preliminary data.</text>
</comment>
<reference evidence="1 2" key="1">
    <citation type="submission" date="2006-02" db="EMBL/GenBank/DDBJ databases">
        <authorList>
            <person name="Pinhassi J."/>
            <person name="Pedros-Alio C."/>
            <person name="Ferriera S."/>
            <person name="Johnson J."/>
            <person name="Kravitz S."/>
            <person name="Halpern A."/>
            <person name="Remington K."/>
            <person name="Beeson K."/>
            <person name="Tran B."/>
            <person name="Rogers Y.-H."/>
            <person name="Friedman R."/>
            <person name="Venter J.C."/>
        </authorList>
    </citation>
    <scope>NUCLEOTIDE SEQUENCE [LARGE SCALE GENOMIC DNA]</scope>
    <source>
        <strain evidence="1 2">MED297</strain>
    </source>
</reference>
<accession>A4BAF2</accession>
<dbReference type="OrthoDB" id="6077649at2"/>
<protein>
    <submittedName>
        <fullName evidence="1">Uncharacterized protein</fullName>
    </submittedName>
</protein>
<evidence type="ECO:0000313" key="1">
    <source>
        <dbReference type="EMBL" id="EAR10908.1"/>
    </source>
</evidence>
<proteinExistence type="predicted"/>